<sequence length="201" mass="23169">MKQSMFLFQFMINPKTVGAVLPSSGFLGNKMIEGIDFNKARYIVEYGAGTGVFTEKLLTKRNRETVILLVENNRGFFQVLQEKFKAENNVFIVYGSASDIEQHMKRFDIPYVDYVVSGLPFASLPKEISNEILLHTTKILKKDGQFITFQYTTCKKAFIEKFFNKIDIKREYRNLPPAYVFSCTIPNRHVEDDYGVPNTNC</sequence>
<evidence type="ECO:0000256" key="3">
    <source>
        <dbReference type="ARBA" id="ARBA00022691"/>
    </source>
</evidence>
<accession>A0A109N0U7</accession>
<reference evidence="5 6" key="1">
    <citation type="submission" date="2015-11" db="EMBL/GenBank/DDBJ databases">
        <title>Genome Sequence of Bacillus simplex strain VanAntwerpen2.</title>
        <authorList>
            <person name="Couger M.B."/>
        </authorList>
    </citation>
    <scope>NUCLEOTIDE SEQUENCE [LARGE SCALE GENOMIC DNA]</scope>
    <source>
        <strain evidence="5 6">VanAntwerpen02</strain>
    </source>
</reference>
<evidence type="ECO:0000256" key="2">
    <source>
        <dbReference type="ARBA" id="ARBA00022679"/>
    </source>
</evidence>
<dbReference type="Pfam" id="PF00398">
    <property type="entry name" value="RrnaAD"/>
    <property type="match status" value="1"/>
</dbReference>
<keyword evidence="3" id="KW-0949">S-adenosyl-L-methionine</keyword>
<dbReference type="Proteomes" id="UP000064189">
    <property type="component" value="Unassembled WGS sequence"/>
</dbReference>
<keyword evidence="1 5" id="KW-0489">Methyltransferase</keyword>
<dbReference type="GO" id="GO:0003723">
    <property type="term" value="F:RNA binding"/>
    <property type="evidence" value="ECO:0007669"/>
    <property type="project" value="UniProtKB-KW"/>
</dbReference>
<dbReference type="InterPro" id="IPR029063">
    <property type="entry name" value="SAM-dependent_MTases_sf"/>
</dbReference>
<keyword evidence="4" id="KW-0694">RNA-binding</keyword>
<evidence type="ECO:0000313" key="5">
    <source>
        <dbReference type="EMBL" id="KWW21439.1"/>
    </source>
</evidence>
<keyword evidence="2 5" id="KW-0808">Transferase</keyword>
<dbReference type="AlphaFoldDB" id="A0A109N0U7"/>
<dbReference type="GO" id="GO:0032259">
    <property type="term" value="P:methylation"/>
    <property type="evidence" value="ECO:0007669"/>
    <property type="project" value="UniProtKB-KW"/>
</dbReference>
<dbReference type="InterPro" id="IPR001737">
    <property type="entry name" value="KsgA/Erm"/>
</dbReference>
<dbReference type="SUPFAM" id="SSF53335">
    <property type="entry name" value="S-adenosyl-L-methionine-dependent methyltransferases"/>
    <property type="match status" value="1"/>
</dbReference>
<gene>
    <name evidence="5" type="ORF">AS888_17840</name>
</gene>
<evidence type="ECO:0000313" key="6">
    <source>
        <dbReference type="Proteomes" id="UP000064189"/>
    </source>
</evidence>
<proteinExistence type="predicted"/>
<organism evidence="5 6">
    <name type="scientific">Peribacillus simplex</name>
    <dbReference type="NCBI Taxonomy" id="1478"/>
    <lineage>
        <taxon>Bacteria</taxon>
        <taxon>Bacillati</taxon>
        <taxon>Bacillota</taxon>
        <taxon>Bacilli</taxon>
        <taxon>Bacillales</taxon>
        <taxon>Bacillaceae</taxon>
        <taxon>Peribacillus</taxon>
    </lineage>
</organism>
<dbReference type="GO" id="GO:0008168">
    <property type="term" value="F:methyltransferase activity"/>
    <property type="evidence" value="ECO:0007669"/>
    <property type="project" value="UniProtKB-KW"/>
</dbReference>
<dbReference type="RefSeq" id="WP_061141786.1">
    <property type="nucleotide sequence ID" value="NZ_LNNH01000012.1"/>
</dbReference>
<evidence type="ECO:0000256" key="4">
    <source>
        <dbReference type="ARBA" id="ARBA00022884"/>
    </source>
</evidence>
<evidence type="ECO:0000256" key="1">
    <source>
        <dbReference type="ARBA" id="ARBA00022603"/>
    </source>
</evidence>
<comment type="caution">
    <text evidence="5">The sequence shown here is derived from an EMBL/GenBank/DDBJ whole genome shotgun (WGS) entry which is preliminary data.</text>
</comment>
<keyword evidence="6" id="KW-1185">Reference proteome</keyword>
<dbReference type="EMBL" id="LNNH01000012">
    <property type="protein sequence ID" value="KWW21439.1"/>
    <property type="molecule type" value="Genomic_DNA"/>
</dbReference>
<dbReference type="Gene3D" id="3.40.50.150">
    <property type="entry name" value="Vaccinia Virus protein VP39"/>
    <property type="match status" value="1"/>
</dbReference>
<name>A0A109N0U7_9BACI</name>
<protein>
    <submittedName>
        <fullName evidence="5">SAM-dependent methyltransferase</fullName>
    </submittedName>
</protein>